<dbReference type="Proteomes" id="UP000001876">
    <property type="component" value="Unassembled WGS sequence"/>
</dbReference>
<name>C1MW85_MICPC</name>
<evidence type="ECO:0000256" key="1">
    <source>
        <dbReference type="SAM" id="MobiDB-lite"/>
    </source>
</evidence>
<dbReference type="KEGG" id="mpp:MICPUCDRAFT_59662"/>
<feature type="region of interest" description="Disordered" evidence="1">
    <location>
        <begin position="291"/>
        <end position="320"/>
    </location>
</feature>
<dbReference type="GeneID" id="9685319"/>
<evidence type="ECO:0000313" key="3">
    <source>
        <dbReference type="Proteomes" id="UP000001876"/>
    </source>
</evidence>
<proteinExistence type="predicted"/>
<dbReference type="OMA" id="TPAPEWF"/>
<protein>
    <submittedName>
        <fullName evidence="2">Predicted protein</fullName>
    </submittedName>
</protein>
<dbReference type="RefSeq" id="XP_003059880.1">
    <property type="nucleotide sequence ID" value="XM_003059834.1"/>
</dbReference>
<organism evidence="3">
    <name type="scientific">Micromonas pusilla (strain CCMP1545)</name>
    <name type="common">Picoplanktonic green alga</name>
    <dbReference type="NCBI Taxonomy" id="564608"/>
    <lineage>
        <taxon>Eukaryota</taxon>
        <taxon>Viridiplantae</taxon>
        <taxon>Chlorophyta</taxon>
        <taxon>Mamiellophyceae</taxon>
        <taxon>Mamiellales</taxon>
        <taxon>Mamiellaceae</taxon>
        <taxon>Micromonas</taxon>
    </lineage>
</organism>
<sequence length="320" mass="35024">MAEDPPPPADKMTDDDADALRDLVIDLRRTLPDPTARDIADAIASIAEDDDADGATRRVASLATANRVKKLNTRLNKETREKESRDMLEPDETDGPLVLEELIEWPSETSLREHLAEDLSANVFRASERARRVAADGEGEGEDAATSTSLEYRRALCELAGFHDAKYVLWTLTDEDETSEVRPMHWSPYDRVGAVNALMLVCDGVRRWRRDGGGGKAKGGGDGDGASEVRAVFVVDFLRGNPRSGAHKRALAAAKAKHAGEMGKARASAAAQDVFETHLRRNRHYDDKYAAAGDAAGDGARDAETPRRSYVVTPAPEWFR</sequence>
<evidence type="ECO:0000313" key="2">
    <source>
        <dbReference type="EMBL" id="EEH55832.1"/>
    </source>
</evidence>
<dbReference type="OrthoDB" id="10569208at2759"/>
<reference evidence="2 3" key="1">
    <citation type="journal article" date="2009" name="Science">
        <title>Green evolution and dynamic adaptations revealed by genomes of the marine picoeukaryotes Micromonas.</title>
        <authorList>
            <person name="Worden A.Z."/>
            <person name="Lee J.H."/>
            <person name="Mock T."/>
            <person name="Rouze P."/>
            <person name="Simmons M.P."/>
            <person name="Aerts A.L."/>
            <person name="Allen A.E."/>
            <person name="Cuvelier M.L."/>
            <person name="Derelle E."/>
            <person name="Everett M.V."/>
            <person name="Foulon E."/>
            <person name="Grimwood J."/>
            <person name="Gundlach H."/>
            <person name="Henrissat B."/>
            <person name="Napoli C."/>
            <person name="McDonald S.M."/>
            <person name="Parker M.S."/>
            <person name="Rombauts S."/>
            <person name="Salamov A."/>
            <person name="Von Dassow P."/>
            <person name="Badger J.H."/>
            <person name="Coutinho P.M."/>
            <person name="Demir E."/>
            <person name="Dubchak I."/>
            <person name="Gentemann C."/>
            <person name="Eikrem W."/>
            <person name="Gready J.E."/>
            <person name="John U."/>
            <person name="Lanier W."/>
            <person name="Lindquist E.A."/>
            <person name="Lucas S."/>
            <person name="Mayer K.F."/>
            <person name="Moreau H."/>
            <person name="Not F."/>
            <person name="Otillar R."/>
            <person name="Panaud O."/>
            <person name="Pangilinan J."/>
            <person name="Paulsen I."/>
            <person name="Piegu B."/>
            <person name="Poliakov A."/>
            <person name="Robbens S."/>
            <person name="Schmutz J."/>
            <person name="Toulza E."/>
            <person name="Wyss T."/>
            <person name="Zelensky A."/>
            <person name="Zhou K."/>
            <person name="Armbrust E.V."/>
            <person name="Bhattacharya D."/>
            <person name="Goodenough U.W."/>
            <person name="Van de Peer Y."/>
            <person name="Grigoriev I.V."/>
        </authorList>
    </citation>
    <scope>NUCLEOTIDE SEQUENCE [LARGE SCALE GENOMIC DNA]</scope>
    <source>
        <strain evidence="2 3">CCMP1545</strain>
    </source>
</reference>
<gene>
    <name evidence="2" type="ORF">MICPUCDRAFT_59662</name>
</gene>
<dbReference type="AlphaFoldDB" id="C1MW85"/>
<accession>C1MW85</accession>
<dbReference type="EMBL" id="GG663741">
    <property type="protein sequence ID" value="EEH55832.1"/>
    <property type="molecule type" value="Genomic_DNA"/>
</dbReference>
<keyword evidence="3" id="KW-1185">Reference proteome</keyword>